<dbReference type="AlphaFoldDB" id="A0A7R9AB60"/>
<accession>A0A7R9AB60</accession>
<evidence type="ECO:0000256" key="1">
    <source>
        <dbReference type="SAM" id="Phobius"/>
    </source>
</evidence>
<keyword evidence="3" id="KW-1185">Reference proteome</keyword>
<keyword evidence="1" id="KW-0472">Membrane</keyword>
<dbReference type="PANTHER" id="PTHR36694">
    <property type="entry name" value="PASIFLORA 1, ISOFORM A-RELATED"/>
    <property type="match status" value="1"/>
</dbReference>
<name>A0A7R9AB60_9CRUS</name>
<evidence type="ECO:0000313" key="3">
    <source>
        <dbReference type="Proteomes" id="UP000677054"/>
    </source>
</evidence>
<sequence>MIFFVFTVTFFIGFSIEVHFFLVIYSYFKTMEMCYVDILIPAVRRYPAENQNILRLAEGAQTPCNTESIDTLRDVGTRDESAREIGEKYSQLPPQTSDVETKWTLFRSGVSAAAARVFGEKRIGVAPRSRVPISLIPANSLTPKPNACAHEADGRNRSGLGMPQDLVPSRPFRSGLSWIACGDSPSADETISFVMPLSNEDRRSAVISLHEAGKSPTEIFRLLQNNGYNRNFIKRTIQRNAVDMSRGYTGRLEFQEYVSEETYKNLLISSMVTIPAILIVDSLLIHGVRKGKRKLMIPWLALELLALIVVIIIIVVFFIILIGFLITTKNGLFFIIFIVVAVVFIIAYSIAVHFFLVVYSHFKELQNLEHAGEEQRTDGKQENFNAEIVSYRSQEQEV</sequence>
<gene>
    <name evidence="2" type="ORF">DSTB1V02_LOCUS10513</name>
</gene>
<dbReference type="PANTHER" id="PTHR36694:SF11">
    <property type="entry name" value="LP21121P-RELATED"/>
    <property type="match status" value="1"/>
</dbReference>
<organism evidence="2">
    <name type="scientific">Darwinula stevensoni</name>
    <dbReference type="NCBI Taxonomy" id="69355"/>
    <lineage>
        <taxon>Eukaryota</taxon>
        <taxon>Metazoa</taxon>
        <taxon>Ecdysozoa</taxon>
        <taxon>Arthropoda</taxon>
        <taxon>Crustacea</taxon>
        <taxon>Oligostraca</taxon>
        <taxon>Ostracoda</taxon>
        <taxon>Podocopa</taxon>
        <taxon>Podocopida</taxon>
        <taxon>Darwinulocopina</taxon>
        <taxon>Darwinuloidea</taxon>
        <taxon>Darwinulidae</taxon>
        <taxon>Darwinula</taxon>
    </lineage>
</organism>
<evidence type="ECO:0000313" key="2">
    <source>
        <dbReference type="EMBL" id="CAD7250744.1"/>
    </source>
</evidence>
<feature type="transmembrane region" description="Helical" evidence="1">
    <location>
        <begin position="300"/>
        <end position="326"/>
    </location>
</feature>
<dbReference type="Proteomes" id="UP000677054">
    <property type="component" value="Unassembled WGS sequence"/>
</dbReference>
<keyword evidence="1" id="KW-0812">Transmembrane</keyword>
<reference evidence="2" key="1">
    <citation type="submission" date="2020-11" db="EMBL/GenBank/DDBJ databases">
        <authorList>
            <person name="Tran Van P."/>
        </authorList>
    </citation>
    <scope>NUCLEOTIDE SEQUENCE</scope>
</reference>
<keyword evidence="1" id="KW-1133">Transmembrane helix</keyword>
<proteinExistence type="predicted"/>
<dbReference type="EMBL" id="CAJPEV010003050">
    <property type="protein sequence ID" value="CAG0898765.1"/>
    <property type="molecule type" value="Genomic_DNA"/>
</dbReference>
<feature type="transmembrane region" description="Helical" evidence="1">
    <location>
        <begin position="332"/>
        <end position="359"/>
    </location>
</feature>
<feature type="transmembrane region" description="Helical" evidence="1">
    <location>
        <begin position="266"/>
        <end position="288"/>
    </location>
</feature>
<dbReference type="OrthoDB" id="10668622at2759"/>
<dbReference type="InterPro" id="IPR031720">
    <property type="entry name" value="DUF4728"/>
</dbReference>
<dbReference type="Pfam" id="PF15860">
    <property type="entry name" value="DUF4728"/>
    <property type="match status" value="1"/>
</dbReference>
<dbReference type="EMBL" id="LR902567">
    <property type="protein sequence ID" value="CAD7250744.1"/>
    <property type="molecule type" value="Genomic_DNA"/>
</dbReference>
<feature type="transmembrane region" description="Helical" evidence="1">
    <location>
        <begin position="7"/>
        <end position="28"/>
    </location>
</feature>
<protein>
    <submittedName>
        <fullName evidence="2">Uncharacterized protein</fullName>
    </submittedName>
</protein>